<dbReference type="Pfam" id="PF11849">
    <property type="entry name" value="DUF3369"/>
    <property type="match status" value="1"/>
</dbReference>
<gene>
    <name evidence="5" type="ORF">HII17_13465</name>
</gene>
<dbReference type="Gene3D" id="3.40.50.2300">
    <property type="match status" value="1"/>
</dbReference>
<evidence type="ECO:0000259" key="3">
    <source>
        <dbReference type="PROSITE" id="PS50110"/>
    </source>
</evidence>
<name>A0A7Y0Q718_9GAMM</name>
<evidence type="ECO:0000256" key="2">
    <source>
        <dbReference type="PROSITE-ProRule" id="PRU00169"/>
    </source>
</evidence>
<dbReference type="EMBL" id="JABBXH010000004">
    <property type="protein sequence ID" value="NMP32569.1"/>
    <property type="molecule type" value="Genomic_DNA"/>
</dbReference>
<evidence type="ECO:0000313" key="5">
    <source>
        <dbReference type="EMBL" id="NMP32569.1"/>
    </source>
</evidence>
<feature type="domain" description="HD-GYP" evidence="4">
    <location>
        <begin position="314"/>
        <end position="511"/>
    </location>
</feature>
<accession>A0A7Y0Q718</accession>
<dbReference type="CDD" id="cd00077">
    <property type="entry name" value="HDc"/>
    <property type="match status" value="1"/>
</dbReference>
<feature type="modified residue" description="4-aspartylphosphate" evidence="2">
    <location>
        <position position="80"/>
    </location>
</feature>
<reference evidence="5 6" key="1">
    <citation type="submission" date="2020-04" db="EMBL/GenBank/DDBJ databases">
        <title>Thalassotalea sp. M1531, isolated from the surface of marine red alga.</title>
        <authorList>
            <person name="Pang L."/>
            <person name="Lu D.-C."/>
        </authorList>
    </citation>
    <scope>NUCLEOTIDE SEQUENCE [LARGE SCALE GENOMIC DNA]</scope>
    <source>
        <strain evidence="5 6">M1531</strain>
    </source>
</reference>
<dbReference type="Proteomes" id="UP000568664">
    <property type="component" value="Unassembled WGS sequence"/>
</dbReference>
<dbReference type="SMART" id="SM00471">
    <property type="entry name" value="HDc"/>
    <property type="match status" value="1"/>
</dbReference>
<dbReference type="InterPro" id="IPR052020">
    <property type="entry name" value="Cyclic_di-GMP/3'3'-cGAMP_PDE"/>
</dbReference>
<dbReference type="GO" id="GO:0000160">
    <property type="term" value="P:phosphorelay signal transduction system"/>
    <property type="evidence" value="ECO:0007669"/>
    <property type="project" value="InterPro"/>
</dbReference>
<dbReference type="InterPro" id="IPR021800">
    <property type="entry name" value="DUF3369"/>
</dbReference>
<dbReference type="GO" id="GO:0004112">
    <property type="term" value="F:cyclic-nucleotide phosphodiesterase activity"/>
    <property type="evidence" value="ECO:0007669"/>
    <property type="project" value="UniProtKB-ARBA"/>
</dbReference>
<dbReference type="InterPro" id="IPR011006">
    <property type="entry name" value="CheY-like_superfamily"/>
</dbReference>
<dbReference type="PANTHER" id="PTHR45228:SF9">
    <property type="entry name" value="3'3'-CGAMP-SPECIFIC PHOSPHODIESTERASE 2"/>
    <property type="match status" value="1"/>
</dbReference>
<evidence type="ECO:0000313" key="6">
    <source>
        <dbReference type="Proteomes" id="UP000568664"/>
    </source>
</evidence>
<keyword evidence="1" id="KW-0378">Hydrolase</keyword>
<keyword evidence="6" id="KW-1185">Reference proteome</keyword>
<evidence type="ECO:0000259" key="4">
    <source>
        <dbReference type="PROSITE" id="PS51832"/>
    </source>
</evidence>
<evidence type="ECO:0000256" key="1">
    <source>
        <dbReference type="ARBA" id="ARBA00022801"/>
    </source>
</evidence>
<dbReference type="SUPFAM" id="SSF52172">
    <property type="entry name" value="CheY-like"/>
    <property type="match status" value="1"/>
</dbReference>
<dbReference type="InterPro" id="IPR003607">
    <property type="entry name" value="HD/PDEase_dom"/>
</dbReference>
<dbReference type="Gene3D" id="1.10.3210.10">
    <property type="entry name" value="Hypothetical protein af1432"/>
    <property type="match status" value="1"/>
</dbReference>
<dbReference type="InterPro" id="IPR001789">
    <property type="entry name" value="Sig_transdc_resp-reg_receiver"/>
</dbReference>
<keyword evidence="2" id="KW-0597">Phosphoprotein</keyword>
<dbReference type="RefSeq" id="WP_169075893.1">
    <property type="nucleotide sequence ID" value="NZ_JABBXH010000004.1"/>
</dbReference>
<dbReference type="InterPro" id="IPR037522">
    <property type="entry name" value="HD_GYP_dom"/>
</dbReference>
<dbReference type="PROSITE" id="PS51832">
    <property type="entry name" value="HD_GYP"/>
    <property type="match status" value="1"/>
</dbReference>
<dbReference type="Pfam" id="PF13487">
    <property type="entry name" value="HD_5"/>
    <property type="match status" value="1"/>
</dbReference>
<dbReference type="SUPFAM" id="SSF109604">
    <property type="entry name" value="HD-domain/PDEase-like"/>
    <property type="match status" value="1"/>
</dbReference>
<feature type="domain" description="Response regulatory" evidence="3">
    <location>
        <begin position="25"/>
        <end position="183"/>
    </location>
</feature>
<dbReference type="FunFam" id="1.10.3210.10:FF:000018">
    <property type="entry name" value="Two-component system response regulator"/>
    <property type="match status" value="1"/>
</dbReference>
<dbReference type="PROSITE" id="PS50110">
    <property type="entry name" value="RESPONSE_REGULATORY"/>
    <property type="match status" value="1"/>
</dbReference>
<comment type="caution">
    <text evidence="5">The sequence shown here is derived from an EMBL/GenBank/DDBJ whole genome shotgun (WGS) entry which is preliminary data.</text>
</comment>
<dbReference type="GO" id="GO:0009214">
    <property type="term" value="P:cyclic nucleotide catabolic process"/>
    <property type="evidence" value="ECO:0007669"/>
    <property type="project" value="UniProtKB-ARBA"/>
</dbReference>
<protein>
    <submittedName>
        <fullName evidence="5">DUF3369 domain-containing protein</fullName>
    </submittedName>
</protein>
<proteinExistence type="predicted"/>
<organism evidence="5 6">
    <name type="scientific">Thalassotalea algicola</name>
    <dbReference type="NCBI Taxonomy" id="2716224"/>
    <lineage>
        <taxon>Bacteria</taxon>
        <taxon>Pseudomonadati</taxon>
        <taxon>Pseudomonadota</taxon>
        <taxon>Gammaproteobacteria</taxon>
        <taxon>Alteromonadales</taxon>
        <taxon>Colwelliaceae</taxon>
        <taxon>Thalassotalea</taxon>
    </lineage>
</organism>
<dbReference type="AlphaFoldDB" id="A0A7Y0Q718"/>
<sequence length="512" mass="58252">MNKFIFKEETEESSVKQKHVPKFWRILIIDDDEAVHQVTRLVLADTRIEGRKLDLVSVYSSEEARELLQKDATFAMAFVDVVMETDHAGLELVHWIRNELKNQAIRLVLRTGQAGTAPEATVIKEYDINDYKEKTDFTSGKMVTTVYAGIRAYRDIMTIQRSLDAFKKLITATHDLLQINHIRSFGSAALNHLLSLMNVESSALYIARNQVDFDHETTNMIIACTGKYVSESDSLDNSDISREVKKLITETFERKTHHSDETCFIGYYETASNSASVLYIEFENDVEHFRANLAELYATNVALILEGLTKQHEIERTQKELLYIVGEAIEAKSKETGAHVQRVALICELFGKKLGLSEQYIDALKLAAPLHDIGKIAIPERILNKPGKLDEEEWEVMKTHAEVGSELLAKSTASISKLGSRLAHYHHENWDGTGYPDGLAGEEIPLEARIMAIADVFDALGSKRCYKEKWQEQDIKDFISAQRGIKFEPRLVDVLFEHYSEFTEIRAQYPDE</sequence>
<dbReference type="PANTHER" id="PTHR45228">
    <property type="entry name" value="CYCLIC DI-GMP PHOSPHODIESTERASE TM_0186-RELATED"/>
    <property type="match status" value="1"/>
</dbReference>